<protein>
    <submittedName>
        <fullName evidence="3">Prefoldin</fullName>
    </submittedName>
</protein>
<dbReference type="PANTHER" id="PTHR20903:SF0">
    <property type="entry name" value="PREFOLDIN SUBUNIT 1"/>
    <property type="match status" value="1"/>
</dbReference>
<dbReference type="PANTHER" id="PTHR20903">
    <property type="entry name" value="PREFOLDIN SUBUNIT 1-RELATED"/>
    <property type="match status" value="1"/>
</dbReference>
<proteinExistence type="inferred from homology"/>
<dbReference type="EMBL" id="JAODAN010000006">
    <property type="protein sequence ID" value="KAK1923387.1"/>
    <property type="molecule type" value="Genomic_DNA"/>
</dbReference>
<evidence type="ECO:0000256" key="1">
    <source>
        <dbReference type="ARBA" id="ARBA00008045"/>
    </source>
</evidence>
<dbReference type="Proteomes" id="UP001182556">
    <property type="component" value="Unassembled WGS sequence"/>
</dbReference>
<dbReference type="InterPro" id="IPR009053">
    <property type="entry name" value="Prefoldin"/>
</dbReference>
<dbReference type="GO" id="GO:0016272">
    <property type="term" value="C:prefoldin complex"/>
    <property type="evidence" value="ECO:0007669"/>
    <property type="project" value="InterPro"/>
</dbReference>
<dbReference type="InterPro" id="IPR002777">
    <property type="entry name" value="PFD_beta-like"/>
</dbReference>
<comment type="similarity">
    <text evidence="1">Belongs to the prefoldin subunit beta family.</text>
</comment>
<keyword evidence="2" id="KW-0143">Chaperone</keyword>
<keyword evidence="4" id="KW-1185">Reference proteome</keyword>
<evidence type="ECO:0000256" key="2">
    <source>
        <dbReference type="ARBA" id="ARBA00023186"/>
    </source>
</evidence>
<dbReference type="Gene3D" id="1.10.287.370">
    <property type="match status" value="1"/>
</dbReference>
<accession>A0AAD9CWJ7</accession>
<gene>
    <name evidence="3" type="ORF">DB88DRAFT_491016</name>
</gene>
<dbReference type="GO" id="GO:0044183">
    <property type="term" value="F:protein folding chaperone"/>
    <property type="evidence" value="ECO:0007669"/>
    <property type="project" value="TreeGrafter"/>
</dbReference>
<dbReference type="GO" id="GO:0051082">
    <property type="term" value="F:unfolded protein binding"/>
    <property type="evidence" value="ECO:0007669"/>
    <property type="project" value="InterPro"/>
</dbReference>
<dbReference type="SUPFAM" id="SSF46579">
    <property type="entry name" value="Prefoldin"/>
    <property type="match status" value="1"/>
</dbReference>
<sequence>MSLSEDTLKKILNQIQTQAVTSQRSLQVVRAQIASKEKERKILQLTMRELSTVPQDGRMYRGVGKMFVQQPREEIDSTHATQEKALEEEITSLGKKAKYLEKQFEEANSQLKDIFHSQRREQ</sequence>
<organism evidence="3 4">
    <name type="scientific">Papiliotrema laurentii</name>
    <name type="common">Cryptococcus laurentii</name>
    <dbReference type="NCBI Taxonomy" id="5418"/>
    <lineage>
        <taxon>Eukaryota</taxon>
        <taxon>Fungi</taxon>
        <taxon>Dikarya</taxon>
        <taxon>Basidiomycota</taxon>
        <taxon>Agaricomycotina</taxon>
        <taxon>Tremellomycetes</taxon>
        <taxon>Tremellales</taxon>
        <taxon>Rhynchogastremaceae</taxon>
        <taxon>Papiliotrema</taxon>
    </lineage>
</organism>
<dbReference type="GO" id="GO:0005737">
    <property type="term" value="C:cytoplasm"/>
    <property type="evidence" value="ECO:0007669"/>
    <property type="project" value="TreeGrafter"/>
</dbReference>
<evidence type="ECO:0000313" key="3">
    <source>
        <dbReference type="EMBL" id="KAK1923387.1"/>
    </source>
</evidence>
<dbReference type="Pfam" id="PF01920">
    <property type="entry name" value="Prefoldin_2"/>
    <property type="match status" value="1"/>
</dbReference>
<name>A0AAD9CWJ7_PAPLA</name>
<reference evidence="3" key="1">
    <citation type="submission" date="2023-02" db="EMBL/GenBank/DDBJ databases">
        <title>Identification and recombinant expression of a fungal hydrolase from Papiliotrema laurentii that hydrolyzes apple cutin and clears colloidal polyester polyurethane.</title>
        <authorList>
            <consortium name="DOE Joint Genome Institute"/>
            <person name="Roman V.A."/>
            <person name="Bojanowski C."/>
            <person name="Crable B.R."/>
            <person name="Wagner D.N."/>
            <person name="Hung C.S."/>
            <person name="Nadeau L.J."/>
            <person name="Schratz L."/>
            <person name="Haridas S."/>
            <person name="Pangilinan J."/>
            <person name="Lipzen A."/>
            <person name="Na H."/>
            <person name="Yan M."/>
            <person name="Ng V."/>
            <person name="Grigoriev I.V."/>
            <person name="Spatafora J.W."/>
            <person name="Barlow D."/>
            <person name="Biffinger J."/>
            <person name="Kelley-Loughnane N."/>
            <person name="Varaljay V.A."/>
            <person name="Crookes-Goodson W.J."/>
        </authorList>
    </citation>
    <scope>NUCLEOTIDE SEQUENCE</scope>
    <source>
        <strain evidence="3">5307AH</strain>
    </source>
</reference>
<dbReference type="AlphaFoldDB" id="A0AAD9CWJ7"/>
<evidence type="ECO:0000313" key="4">
    <source>
        <dbReference type="Proteomes" id="UP001182556"/>
    </source>
</evidence>
<comment type="caution">
    <text evidence="3">The sequence shown here is derived from an EMBL/GenBank/DDBJ whole genome shotgun (WGS) entry which is preliminary data.</text>
</comment>